<gene>
    <name evidence="2" type="ORF">CYJ10_14295</name>
</gene>
<protein>
    <submittedName>
        <fullName evidence="2">Uncharacterized protein</fullName>
    </submittedName>
</protein>
<feature type="signal peptide" evidence="1">
    <location>
        <begin position="1"/>
        <end position="23"/>
    </location>
</feature>
<dbReference type="OrthoDB" id="9134458at2"/>
<keyword evidence="1" id="KW-0732">Signal</keyword>
<reference evidence="2 3" key="1">
    <citation type="submission" date="2017-12" db="EMBL/GenBank/DDBJ databases">
        <title>Genome sequence of the active heterotrophic nitrifier-denitrifier, Cupriavidus pauculus UM1.</title>
        <authorList>
            <person name="Putonti C."/>
            <person name="Castignetti D."/>
        </authorList>
    </citation>
    <scope>NUCLEOTIDE SEQUENCE [LARGE SCALE GENOMIC DNA]</scope>
    <source>
        <strain evidence="2 3">UM1</strain>
    </source>
</reference>
<comment type="caution">
    <text evidence="2">The sequence shown here is derived from an EMBL/GenBank/DDBJ whole genome shotgun (WGS) entry which is preliminary data.</text>
</comment>
<feature type="chain" id="PRO_5014794864" evidence="1">
    <location>
        <begin position="24"/>
        <end position="69"/>
    </location>
</feature>
<dbReference type="Proteomes" id="UP000234341">
    <property type="component" value="Unassembled WGS sequence"/>
</dbReference>
<evidence type="ECO:0000313" key="3">
    <source>
        <dbReference type="Proteomes" id="UP000234341"/>
    </source>
</evidence>
<evidence type="ECO:0000256" key="1">
    <source>
        <dbReference type="SAM" id="SignalP"/>
    </source>
</evidence>
<sequence length="69" mass="7081">MRPILVRSLLAATCLLGAVTAHATDPATSPFAADRYDYSVLPAAKAVAKAPAPAPARCHDGKAACHPSR</sequence>
<accession>A0A2N5CBM1</accession>
<proteinExistence type="predicted"/>
<organism evidence="2 3">
    <name type="scientific">Cupriavidus pauculus</name>
    <dbReference type="NCBI Taxonomy" id="82633"/>
    <lineage>
        <taxon>Bacteria</taxon>
        <taxon>Pseudomonadati</taxon>
        <taxon>Pseudomonadota</taxon>
        <taxon>Betaproteobacteria</taxon>
        <taxon>Burkholderiales</taxon>
        <taxon>Burkholderiaceae</taxon>
        <taxon>Cupriavidus</taxon>
    </lineage>
</organism>
<dbReference type="EMBL" id="PJRP01000006">
    <property type="protein sequence ID" value="PLP99584.1"/>
    <property type="molecule type" value="Genomic_DNA"/>
</dbReference>
<dbReference type="AlphaFoldDB" id="A0A2N5CBM1"/>
<dbReference type="RefSeq" id="WP_101682165.1">
    <property type="nucleotide sequence ID" value="NZ_PJRP01000006.1"/>
</dbReference>
<name>A0A2N5CBM1_9BURK</name>
<evidence type="ECO:0000313" key="2">
    <source>
        <dbReference type="EMBL" id="PLP99584.1"/>
    </source>
</evidence>